<dbReference type="AlphaFoldDB" id="A0A0E0GLL9"/>
<keyword evidence="2" id="KW-1185">Reference proteome</keyword>
<accession>A0A0E0GLL9</accession>
<dbReference type="EnsemblPlants" id="ONIVA03G16230.1">
    <property type="protein sequence ID" value="ONIVA03G16230.1"/>
    <property type="gene ID" value="ONIVA03G16230"/>
</dbReference>
<name>A0A0E0GLL9_ORYNI</name>
<evidence type="ECO:0000313" key="1">
    <source>
        <dbReference type="EnsemblPlants" id="ONIVA03G16230.1"/>
    </source>
</evidence>
<dbReference type="HOGENOM" id="CLU_2945718_0_0_1"/>
<sequence length="60" mass="6262">MAMAVGTESVEGAKAAAVVPCRLVAAMARCPAVTAAVSPRSVPLGQIWRVAGGSWQRRRR</sequence>
<dbReference type="Gramene" id="ONIVA03G16230.1">
    <property type="protein sequence ID" value="ONIVA03G16230.1"/>
    <property type="gene ID" value="ONIVA03G16230"/>
</dbReference>
<reference evidence="1" key="2">
    <citation type="submission" date="2018-04" db="EMBL/GenBank/DDBJ databases">
        <title>OnivRS2 (Oryza nivara Reference Sequence Version 2).</title>
        <authorList>
            <person name="Zhang J."/>
            <person name="Kudrna D."/>
            <person name="Lee S."/>
            <person name="Talag J."/>
            <person name="Rajasekar S."/>
            <person name="Welchert J."/>
            <person name="Hsing Y.-I."/>
            <person name="Wing R.A."/>
        </authorList>
    </citation>
    <scope>NUCLEOTIDE SEQUENCE [LARGE SCALE GENOMIC DNA]</scope>
    <source>
        <strain evidence="1">SL10</strain>
    </source>
</reference>
<evidence type="ECO:0000313" key="2">
    <source>
        <dbReference type="Proteomes" id="UP000006591"/>
    </source>
</evidence>
<proteinExistence type="predicted"/>
<protein>
    <submittedName>
        <fullName evidence="1">Uncharacterized protein</fullName>
    </submittedName>
</protein>
<organism evidence="1">
    <name type="scientific">Oryza nivara</name>
    <name type="common">Indian wild rice</name>
    <name type="synonym">Oryza sativa f. spontanea</name>
    <dbReference type="NCBI Taxonomy" id="4536"/>
    <lineage>
        <taxon>Eukaryota</taxon>
        <taxon>Viridiplantae</taxon>
        <taxon>Streptophyta</taxon>
        <taxon>Embryophyta</taxon>
        <taxon>Tracheophyta</taxon>
        <taxon>Spermatophyta</taxon>
        <taxon>Magnoliopsida</taxon>
        <taxon>Liliopsida</taxon>
        <taxon>Poales</taxon>
        <taxon>Poaceae</taxon>
        <taxon>BOP clade</taxon>
        <taxon>Oryzoideae</taxon>
        <taxon>Oryzeae</taxon>
        <taxon>Oryzinae</taxon>
        <taxon>Oryza</taxon>
    </lineage>
</organism>
<reference evidence="1" key="1">
    <citation type="submission" date="2015-04" db="UniProtKB">
        <authorList>
            <consortium name="EnsemblPlants"/>
        </authorList>
    </citation>
    <scope>IDENTIFICATION</scope>
    <source>
        <strain evidence="1">SL10</strain>
    </source>
</reference>
<dbReference type="Proteomes" id="UP000006591">
    <property type="component" value="Chromosome 3"/>
</dbReference>